<proteinExistence type="predicted"/>
<name>A0A382K2E1_9ZZZZ</name>
<feature type="non-terminal residue" evidence="1">
    <location>
        <position position="84"/>
    </location>
</feature>
<reference evidence="1" key="1">
    <citation type="submission" date="2018-05" db="EMBL/GenBank/DDBJ databases">
        <authorList>
            <person name="Lanie J.A."/>
            <person name="Ng W.-L."/>
            <person name="Kazmierczak K.M."/>
            <person name="Andrzejewski T.M."/>
            <person name="Davidsen T.M."/>
            <person name="Wayne K.J."/>
            <person name="Tettelin H."/>
            <person name="Glass J.I."/>
            <person name="Rusch D."/>
            <person name="Podicherti R."/>
            <person name="Tsui H.-C.T."/>
            <person name="Winkler M.E."/>
        </authorList>
    </citation>
    <scope>NUCLEOTIDE SEQUENCE</scope>
</reference>
<dbReference type="EMBL" id="UINC01077852">
    <property type="protein sequence ID" value="SVC18368.1"/>
    <property type="molecule type" value="Genomic_DNA"/>
</dbReference>
<gene>
    <name evidence="1" type="ORF">METZ01_LOCUS271222</name>
</gene>
<evidence type="ECO:0000313" key="1">
    <source>
        <dbReference type="EMBL" id="SVC18368.1"/>
    </source>
</evidence>
<accession>A0A382K2E1</accession>
<dbReference type="AlphaFoldDB" id="A0A382K2E1"/>
<sequence>MEINFNKPDLDSDTVKSIIRKYSRKNFILLKDEHLTAEEFQELSNEIDFNITELSFTSSSIYSDRMDLDLCTKIFECICTIYDS</sequence>
<protein>
    <submittedName>
        <fullName evidence="1">Uncharacterized protein</fullName>
    </submittedName>
</protein>
<organism evidence="1">
    <name type="scientific">marine metagenome</name>
    <dbReference type="NCBI Taxonomy" id="408172"/>
    <lineage>
        <taxon>unclassified sequences</taxon>
        <taxon>metagenomes</taxon>
        <taxon>ecological metagenomes</taxon>
    </lineage>
</organism>